<dbReference type="AlphaFoldDB" id="M2YQC3"/>
<dbReference type="PATRIC" id="fig|1278076.4.peg.2772"/>
<dbReference type="EMBL" id="AOEX01000039">
    <property type="protein sequence ID" value="EME64155.1"/>
    <property type="molecule type" value="Genomic_DNA"/>
</dbReference>
<dbReference type="RefSeq" id="WP_003936768.1">
    <property type="nucleotide sequence ID" value="NZ_AOEX01000039.1"/>
</dbReference>
<gene>
    <name evidence="1" type="ORF">G352_13385</name>
</gene>
<dbReference type="Pfam" id="PF05721">
    <property type="entry name" value="PhyH"/>
    <property type="match status" value="1"/>
</dbReference>
<reference evidence="1 2" key="1">
    <citation type="journal article" date="2013" name="Genome Announc.">
        <title>Draft Genome Sequence of Rhodococcus ruber Strain BKS 20-38.</title>
        <authorList>
            <person name="Bala M."/>
            <person name="Kumar S."/>
            <person name="Raghava G.P."/>
            <person name="Mayilraj S."/>
        </authorList>
    </citation>
    <scope>NUCLEOTIDE SEQUENCE [LARGE SCALE GENOMIC DNA]</scope>
    <source>
        <strain evidence="1 2">BKS 20-38</strain>
    </source>
</reference>
<proteinExistence type="predicted"/>
<sequence>MSDVEVARFETDGFVCLRRAVPAEIVAQCRDRVWDEIVPTPDDPSTWTEPVVRVGGLADPPFGAAATAPALVNAYDRLVGVRRWVRPGGLGTFPVRFPHPADPGDTGWHLDGSFFVEGQAWPFVNIASRGRGLLMLFLLTDVGPEDAPTRIKAGSHLDVPRYLAGYGEHGRSVLEVCQAMNADGTLDAPHRASVEATGEAGDVYLCHPFLVHAAQRVRSDRPRVIAQPPLELVEPLRLDDTGITPVEVAVRRGLGTPPLPGR</sequence>
<dbReference type="InterPro" id="IPR008775">
    <property type="entry name" value="Phytyl_CoA_dOase-like"/>
</dbReference>
<evidence type="ECO:0008006" key="3">
    <source>
        <dbReference type="Google" id="ProtNLM"/>
    </source>
</evidence>
<dbReference type="Gene3D" id="2.60.120.620">
    <property type="entry name" value="q2cbj1_9rhob like domain"/>
    <property type="match status" value="1"/>
</dbReference>
<protein>
    <recommendedName>
        <fullName evidence="3">Phytanoyl-CoA dioxygenase</fullName>
    </recommendedName>
</protein>
<keyword evidence="2" id="KW-1185">Reference proteome</keyword>
<organism evidence="1 2">
    <name type="scientific">Rhodococcus ruber BKS 20-38</name>
    <dbReference type="NCBI Taxonomy" id="1278076"/>
    <lineage>
        <taxon>Bacteria</taxon>
        <taxon>Bacillati</taxon>
        <taxon>Actinomycetota</taxon>
        <taxon>Actinomycetes</taxon>
        <taxon>Mycobacteriales</taxon>
        <taxon>Nocardiaceae</taxon>
        <taxon>Rhodococcus</taxon>
    </lineage>
</organism>
<evidence type="ECO:0000313" key="2">
    <source>
        <dbReference type="Proteomes" id="UP000011731"/>
    </source>
</evidence>
<name>M2YQC3_9NOCA</name>
<dbReference type="Proteomes" id="UP000011731">
    <property type="component" value="Unassembled WGS sequence"/>
</dbReference>
<comment type="caution">
    <text evidence="1">The sequence shown here is derived from an EMBL/GenBank/DDBJ whole genome shotgun (WGS) entry which is preliminary data.</text>
</comment>
<dbReference type="SUPFAM" id="SSF51197">
    <property type="entry name" value="Clavaminate synthase-like"/>
    <property type="match status" value="1"/>
</dbReference>
<accession>M2YQC3</accession>
<dbReference type="GO" id="GO:0016706">
    <property type="term" value="F:2-oxoglutarate-dependent dioxygenase activity"/>
    <property type="evidence" value="ECO:0007669"/>
    <property type="project" value="UniProtKB-ARBA"/>
</dbReference>
<evidence type="ECO:0000313" key="1">
    <source>
        <dbReference type="EMBL" id="EME64155.1"/>
    </source>
</evidence>